<evidence type="ECO:0000313" key="5">
    <source>
        <dbReference type="Proteomes" id="UP000289738"/>
    </source>
</evidence>
<keyword evidence="1" id="KW-0862">Zinc</keyword>
<feature type="compositionally biased region" description="Pro residues" evidence="2">
    <location>
        <begin position="44"/>
        <end position="53"/>
    </location>
</feature>
<dbReference type="EMBL" id="SDMP01000020">
    <property type="protein sequence ID" value="RYQ82780.1"/>
    <property type="molecule type" value="Genomic_DNA"/>
</dbReference>
<feature type="compositionally biased region" description="Polar residues" evidence="2">
    <location>
        <begin position="148"/>
        <end position="165"/>
    </location>
</feature>
<feature type="region of interest" description="Disordered" evidence="2">
    <location>
        <begin position="40"/>
        <end position="76"/>
    </location>
</feature>
<evidence type="ECO:0000256" key="1">
    <source>
        <dbReference type="PROSITE-ProRule" id="PRU00047"/>
    </source>
</evidence>
<proteinExistence type="predicted"/>
<evidence type="ECO:0000259" key="3">
    <source>
        <dbReference type="PROSITE" id="PS50158"/>
    </source>
</evidence>
<keyword evidence="1" id="KW-0863">Zinc-finger</keyword>
<feature type="domain" description="CCHC-type" evidence="3">
    <location>
        <begin position="86"/>
        <end position="100"/>
    </location>
</feature>
<dbReference type="AlphaFoldDB" id="A0A444WZG0"/>
<organism evidence="4 5">
    <name type="scientific">Arachis hypogaea</name>
    <name type="common">Peanut</name>
    <dbReference type="NCBI Taxonomy" id="3818"/>
    <lineage>
        <taxon>Eukaryota</taxon>
        <taxon>Viridiplantae</taxon>
        <taxon>Streptophyta</taxon>
        <taxon>Embryophyta</taxon>
        <taxon>Tracheophyta</taxon>
        <taxon>Spermatophyta</taxon>
        <taxon>Magnoliopsida</taxon>
        <taxon>eudicotyledons</taxon>
        <taxon>Gunneridae</taxon>
        <taxon>Pentapetalae</taxon>
        <taxon>rosids</taxon>
        <taxon>fabids</taxon>
        <taxon>Fabales</taxon>
        <taxon>Fabaceae</taxon>
        <taxon>Papilionoideae</taxon>
        <taxon>50 kb inversion clade</taxon>
        <taxon>dalbergioids sensu lato</taxon>
        <taxon>Dalbergieae</taxon>
        <taxon>Pterocarpus clade</taxon>
        <taxon>Arachis</taxon>
    </lineage>
</organism>
<dbReference type="SUPFAM" id="SSF57756">
    <property type="entry name" value="Retrovirus zinc finger-like domains"/>
    <property type="match status" value="1"/>
</dbReference>
<dbReference type="GO" id="GO:0008270">
    <property type="term" value="F:zinc ion binding"/>
    <property type="evidence" value="ECO:0007669"/>
    <property type="project" value="UniProtKB-KW"/>
</dbReference>
<dbReference type="InterPro" id="IPR036875">
    <property type="entry name" value="Znf_CCHC_sf"/>
</dbReference>
<sequence>MVVDLGKHTCSCRFWQLTDGSVQEDLLFQCQSSERTGFVGKTPYPAPVPPPFKAKPGRPTKKRKRDKDEQPTGLKTKMKRKYNPIRCMYCGEIGHNKRSCANKKSTEAEEHARQLKLQLAVVAPAADGVEPEVNSVPDEHNPAPTVIDISQSESIPPTQDTQQLGLPSYRSLKGKPDLGSATAKKLANSMTFVPTPGFKPPRKTDK</sequence>
<reference evidence="4 5" key="1">
    <citation type="submission" date="2019-01" db="EMBL/GenBank/DDBJ databases">
        <title>Sequencing of cultivated peanut Arachis hypogaea provides insights into genome evolution and oil improvement.</title>
        <authorList>
            <person name="Chen X."/>
        </authorList>
    </citation>
    <scope>NUCLEOTIDE SEQUENCE [LARGE SCALE GENOMIC DNA]</scope>
    <source>
        <strain evidence="5">cv. Fuhuasheng</strain>
        <tissue evidence="4">Leaves</tissue>
    </source>
</reference>
<name>A0A444WZG0_ARAHY</name>
<feature type="region of interest" description="Disordered" evidence="2">
    <location>
        <begin position="130"/>
        <end position="180"/>
    </location>
</feature>
<gene>
    <name evidence="4" type="ORF">Ahy_B10g101347</name>
</gene>
<protein>
    <recommendedName>
        <fullName evidence="3">CCHC-type domain-containing protein</fullName>
    </recommendedName>
</protein>
<evidence type="ECO:0000256" key="2">
    <source>
        <dbReference type="SAM" id="MobiDB-lite"/>
    </source>
</evidence>
<keyword evidence="5" id="KW-1185">Reference proteome</keyword>
<dbReference type="InterPro" id="IPR001878">
    <property type="entry name" value="Znf_CCHC"/>
</dbReference>
<dbReference type="Proteomes" id="UP000289738">
    <property type="component" value="Chromosome B10"/>
</dbReference>
<dbReference type="GO" id="GO:0003676">
    <property type="term" value="F:nucleic acid binding"/>
    <property type="evidence" value="ECO:0007669"/>
    <property type="project" value="InterPro"/>
</dbReference>
<evidence type="ECO:0000313" key="4">
    <source>
        <dbReference type="EMBL" id="RYQ82780.1"/>
    </source>
</evidence>
<feature type="compositionally biased region" description="Basic residues" evidence="2">
    <location>
        <begin position="55"/>
        <end position="65"/>
    </location>
</feature>
<keyword evidence="1" id="KW-0479">Metal-binding</keyword>
<dbReference type="PROSITE" id="PS50158">
    <property type="entry name" value="ZF_CCHC"/>
    <property type="match status" value="1"/>
</dbReference>
<comment type="caution">
    <text evidence="4">The sequence shown here is derived from an EMBL/GenBank/DDBJ whole genome shotgun (WGS) entry which is preliminary data.</text>
</comment>
<accession>A0A444WZG0</accession>